<evidence type="ECO:0000313" key="1">
    <source>
        <dbReference type="EMBL" id="KAK3250802.1"/>
    </source>
</evidence>
<reference evidence="1 2" key="1">
    <citation type="journal article" date="2015" name="Genome Biol. Evol.">
        <title>Comparative Genomics of a Bacterivorous Green Alga Reveals Evolutionary Causalities and Consequences of Phago-Mixotrophic Mode of Nutrition.</title>
        <authorList>
            <person name="Burns J.A."/>
            <person name="Paasch A."/>
            <person name="Narechania A."/>
            <person name="Kim E."/>
        </authorList>
    </citation>
    <scope>NUCLEOTIDE SEQUENCE [LARGE SCALE GENOMIC DNA]</scope>
    <source>
        <strain evidence="1 2">PLY_AMNH</strain>
    </source>
</reference>
<organism evidence="1 2">
    <name type="scientific">Cymbomonas tetramitiformis</name>
    <dbReference type="NCBI Taxonomy" id="36881"/>
    <lineage>
        <taxon>Eukaryota</taxon>
        <taxon>Viridiplantae</taxon>
        <taxon>Chlorophyta</taxon>
        <taxon>Pyramimonadophyceae</taxon>
        <taxon>Pyramimonadales</taxon>
        <taxon>Pyramimonadaceae</taxon>
        <taxon>Cymbomonas</taxon>
    </lineage>
</organism>
<sequence>MVAQAAGKTEAETMAVFGTQSMRSGGATVVAQKVSFAEFMRHGHWMTQAAAMRYIQPSTEQRVAVTAAADY</sequence>
<protein>
    <submittedName>
        <fullName evidence="1">Uncharacterized protein</fullName>
    </submittedName>
</protein>
<evidence type="ECO:0000313" key="2">
    <source>
        <dbReference type="Proteomes" id="UP001190700"/>
    </source>
</evidence>
<comment type="caution">
    <text evidence="1">The sequence shown here is derived from an EMBL/GenBank/DDBJ whole genome shotgun (WGS) entry which is preliminary data.</text>
</comment>
<dbReference type="EMBL" id="LGRX02026471">
    <property type="protein sequence ID" value="KAK3250802.1"/>
    <property type="molecule type" value="Genomic_DNA"/>
</dbReference>
<name>A0AAE0C9C6_9CHLO</name>
<accession>A0AAE0C9C6</accession>
<proteinExistence type="predicted"/>
<dbReference type="Proteomes" id="UP001190700">
    <property type="component" value="Unassembled WGS sequence"/>
</dbReference>
<dbReference type="AlphaFoldDB" id="A0AAE0C9C6"/>
<keyword evidence="2" id="KW-1185">Reference proteome</keyword>
<gene>
    <name evidence="1" type="ORF">CYMTET_39836</name>
</gene>